<sequence>MPSVMSTQPSAGPCVLSPLPHAVSSSTVVTSQTQWYSPKGSNMVVFRSDRQVIVPQAGTTTVYRAGREIVMSSSGTESGSKSQKEESLASSSVTRISPKESWQPQDNLHDTNSPKITPASFLDVCNHSAVSSQPESCMTQSRDAGMSDGQRQRCTLLPNPAFTSNRDATTFEEGVVPFSTPQRDCSLHSKPVFQRNSNLFAESRSERGESMTDPGDSVANGPEQDNILSKREAVSLSGSQRLWCPLDAEEEISVSRKSSGSQEVGPQDQKLISQTELIKEQHSPRKDSLVFTPDSNVTLAETTNSSEEPPSHKNGNRNSKAEPEPEELVDMELFVDTLRNMEPAELRKPLKLLPRSTRPSTLAKHTVLPPIHEDHITPKSQVCLPAALGELFALTEEKNSEEREDLKKEDAGFSEEETEEIENPYGSMDEKIQEKEQDRKPYPWENKSFKTEEEIGSFLGKLQQGLGNQEVSVIAPKALANQTNLIRANILKGISLLSGLPDKKVVEDNKPYSRLDNSLLYSRFISPQSQSRETSKGKDVRCSIIFLNPGAPKGNKEHQTFPSGIHMSSESPPSGTQAEPFSRVPGASRSTKEMTVQSKGTVSPSRSAAQVSKSWLCSKIILYSESGFGGQKREIWGDIADATFWPLSHTISIRVIRGGWVMYEKPRFYGRKCVLAEGDVEITNPWRMYNKDGAEAEDAPFRIGSLKRVVRDYKIPEISLFSEENGEGTKQRFTDSSEDTRMYSQPLRAASIIVYSGLWLVYSKPFFDDDPYVLEPGGYPSLQAWGAKDPSVCSIHPIKLGCPVVEKPGEPKDFLNPALVLFEAMDFEEGPSIELSEALPDVELASYGTMTQSIHVLSGVWVAYEDKNFAGEQYILEKGVYRNCEDWGASNCQISSVQPILQVGEHSLHFISKIQLFSDPDFLGNYVSFEEDQALLPENFIPRSCRVNGGSWILYDGPQFDGEQHVLSEGEYPTLTSMGCLFTTAIRSLKKVPICFEGKEIELNAEVRSLQAEGFNNHVLSVRVKGGIWVLCEHSDFRGRQWLLDRMEITNWLTYSGLQHIGSLYPIRQKRIYFQIKNEELKSFLSVPDDVEDMKAGRVLVSELSDSSSSIWYYEDGLLKNQEAEPMTKIMPSFGIHLKKDPHRSGISRCSEDDKNGKVVLCSEPFMS</sequence>
<feature type="domain" description="Beta/gamma crystallin 'Greek key'" evidence="4">
    <location>
        <begin position="1027"/>
        <end position="1068"/>
    </location>
</feature>
<dbReference type="Proteomes" id="UP000826234">
    <property type="component" value="Unassembled WGS sequence"/>
</dbReference>
<accession>A0ABQ7TPV1</accession>
<dbReference type="PANTHER" id="PTHR11818:SF50">
    <property type="entry name" value="BETA_GAMMA CRYSTALLIN DOMAIN-CONTAINING PROTEIN 2"/>
    <property type="match status" value="1"/>
</dbReference>
<comment type="caution">
    <text evidence="5">The sequence shown here is derived from an EMBL/GenBank/DDBJ whole genome shotgun (WGS) entry which is preliminary data.</text>
</comment>
<evidence type="ECO:0000313" key="5">
    <source>
        <dbReference type="EMBL" id="KAH0631193.1"/>
    </source>
</evidence>
<feature type="domain" description="Beta/gamma crystallin 'Greek key'" evidence="4">
    <location>
        <begin position="859"/>
        <end position="901"/>
    </location>
</feature>
<dbReference type="Gene3D" id="2.60.20.10">
    <property type="entry name" value="Crystallins"/>
    <property type="match status" value="5"/>
</dbReference>
<feature type="compositionally biased region" description="Polar residues" evidence="3">
    <location>
        <begin position="560"/>
        <end position="579"/>
    </location>
</feature>
<feature type="region of interest" description="Disordered" evidence="3">
    <location>
        <begin position="72"/>
        <end position="115"/>
    </location>
</feature>
<feature type="region of interest" description="Disordered" evidence="3">
    <location>
        <begin position="550"/>
        <end position="605"/>
    </location>
</feature>
<dbReference type="InterPro" id="IPR011024">
    <property type="entry name" value="G_crystallin-like"/>
</dbReference>
<dbReference type="SMART" id="SM00247">
    <property type="entry name" value="XTALbg"/>
    <property type="match status" value="5"/>
</dbReference>
<feature type="domain" description="Beta/gamma crystallin 'Greek key'" evidence="4">
    <location>
        <begin position="658"/>
        <end position="710"/>
    </location>
</feature>
<feature type="compositionally biased region" description="Polar residues" evidence="3">
    <location>
        <begin position="132"/>
        <end position="142"/>
    </location>
</feature>
<dbReference type="InterPro" id="IPR001064">
    <property type="entry name" value="Beta/gamma_crystallin"/>
</dbReference>
<feature type="compositionally biased region" description="Polar residues" evidence="3">
    <location>
        <begin position="299"/>
        <end position="308"/>
    </location>
</feature>
<dbReference type="InterPro" id="IPR050252">
    <property type="entry name" value="Beta/Gamma-Crystallin"/>
</dbReference>
<feature type="region of interest" description="Disordered" evidence="3">
    <location>
        <begin position="397"/>
        <end position="423"/>
    </location>
</feature>
<feature type="compositionally biased region" description="Polar residues" evidence="3">
    <location>
        <begin position="593"/>
        <end position="605"/>
    </location>
</feature>
<feature type="region of interest" description="Disordered" evidence="3">
    <location>
        <begin position="203"/>
        <end position="224"/>
    </location>
</feature>
<feature type="region of interest" description="Disordered" evidence="3">
    <location>
        <begin position="132"/>
        <end position="166"/>
    </location>
</feature>
<organism evidence="5 6">
    <name type="scientific">Phrynosoma platyrhinos</name>
    <name type="common">Desert horned lizard</name>
    <dbReference type="NCBI Taxonomy" id="52577"/>
    <lineage>
        <taxon>Eukaryota</taxon>
        <taxon>Metazoa</taxon>
        <taxon>Chordata</taxon>
        <taxon>Craniata</taxon>
        <taxon>Vertebrata</taxon>
        <taxon>Euteleostomi</taxon>
        <taxon>Lepidosauria</taxon>
        <taxon>Squamata</taxon>
        <taxon>Bifurcata</taxon>
        <taxon>Unidentata</taxon>
        <taxon>Episquamata</taxon>
        <taxon>Toxicofera</taxon>
        <taxon>Iguania</taxon>
        <taxon>Phrynosomatidae</taxon>
        <taxon>Phrynosomatinae</taxon>
        <taxon>Phrynosoma</taxon>
    </lineage>
</organism>
<evidence type="ECO:0000256" key="2">
    <source>
        <dbReference type="ARBA" id="ARBA00022737"/>
    </source>
</evidence>
<dbReference type="PRINTS" id="PR01367">
    <property type="entry name" value="BGCRYSTALLIN"/>
</dbReference>
<dbReference type="SUPFAM" id="SSF49695">
    <property type="entry name" value="gamma-Crystallin-like"/>
    <property type="match status" value="3"/>
</dbReference>
<feature type="compositionally biased region" description="Polar residues" evidence="3">
    <location>
        <begin position="88"/>
        <end position="115"/>
    </location>
</feature>
<keyword evidence="2" id="KW-0677">Repeat</keyword>
<feature type="compositionally biased region" description="Basic and acidic residues" evidence="3">
    <location>
        <begin position="397"/>
        <end position="411"/>
    </location>
</feature>
<evidence type="ECO:0000259" key="4">
    <source>
        <dbReference type="PROSITE" id="PS50915"/>
    </source>
</evidence>
<name>A0ABQ7TPV1_PHRPL</name>
<evidence type="ECO:0000313" key="6">
    <source>
        <dbReference type="Proteomes" id="UP000826234"/>
    </source>
</evidence>
<evidence type="ECO:0000256" key="1">
    <source>
        <dbReference type="ARBA" id="ARBA00009646"/>
    </source>
</evidence>
<feature type="compositionally biased region" description="Low complexity" evidence="3">
    <location>
        <begin position="72"/>
        <end position="81"/>
    </location>
</feature>
<feature type="domain" description="Beta/gamma crystallin 'Greek key'" evidence="4">
    <location>
        <begin position="950"/>
        <end position="993"/>
    </location>
</feature>
<dbReference type="PROSITE" id="PS50915">
    <property type="entry name" value="CRYSTALLIN_BETA_GAMMA"/>
    <property type="match status" value="5"/>
</dbReference>
<reference evidence="5 6" key="1">
    <citation type="journal article" date="2022" name="Gigascience">
        <title>A chromosome-level genome assembly and annotation of the desert horned lizard, Phrynosoma platyrhinos, provides insight into chromosomal rearrangements among reptiles.</title>
        <authorList>
            <person name="Koochekian N."/>
            <person name="Ascanio A."/>
            <person name="Farleigh K."/>
            <person name="Card D.C."/>
            <person name="Schield D.R."/>
            <person name="Castoe T.A."/>
            <person name="Jezkova T."/>
        </authorList>
    </citation>
    <scope>NUCLEOTIDE SEQUENCE [LARGE SCALE GENOMIC DNA]</scope>
    <source>
        <strain evidence="5">NK-2021</strain>
    </source>
</reference>
<dbReference type="EMBL" id="JAIPUX010000035">
    <property type="protein sequence ID" value="KAH0631193.1"/>
    <property type="molecule type" value="Genomic_DNA"/>
</dbReference>
<proteinExistence type="inferred from homology"/>
<gene>
    <name evidence="5" type="ORF">JD844_005405</name>
</gene>
<evidence type="ECO:0000256" key="3">
    <source>
        <dbReference type="SAM" id="MobiDB-lite"/>
    </source>
</evidence>
<comment type="similarity">
    <text evidence="1">Belongs to the beta/gamma-crystallin family.</text>
</comment>
<dbReference type="PANTHER" id="PTHR11818">
    <property type="entry name" value="BETA/GAMMA CRYSTALLIN"/>
    <property type="match status" value="1"/>
</dbReference>
<dbReference type="Pfam" id="PF00030">
    <property type="entry name" value="Crystall"/>
    <property type="match status" value="5"/>
</dbReference>
<protein>
    <recommendedName>
        <fullName evidence="4">Beta/gamma crystallin 'Greek key' domain-containing protein</fullName>
    </recommendedName>
</protein>
<feature type="compositionally biased region" description="Acidic residues" evidence="3">
    <location>
        <begin position="412"/>
        <end position="422"/>
    </location>
</feature>
<keyword evidence="6" id="KW-1185">Reference proteome</keyword>
<feature type="domain" description="Beta/gamma crystallin 'Greek key'" evidence="4">
    <location>
        <begin position="757"/>
        <end position="799"/>
    </location>
</feature>
<feature type="region of interest" description="Disordered" evidence="3">
    <location>
        <begin position="299"/>
        <end position="328"/>
    </location>
</feature>